<evidence type="ECO:0000256" key="6">
    <source>
        <dbReference type="SAM" id="Phobius"/>
    </source>
</evidence>
<accession>A0A1T4M9S0</accession>
<evidence type="ECO:0000259" key="7">
    <source>
        <dbReference type="Pfam" id="PF09335"/>
    </source>
</evidence>
<protein>
    <submittedName>
        <fullName evidence="8">Membrane protein DedA, SNARE-associated domain</fullName>
    </submittedName>
</protein>
<evidence type="ECO:0000313" key="9">
    <source>
        <dbReference type="Proteomes" id="UP000191153"/>
    </source>
</evidence>
<dbReference type="Pfam" id="PF09335">
    <property type="entry name" value="VTT_dom"/>
    <property type="match status" value="1"/>
</dbReference>
<dbReference type="InterPro" id="IPR051311">
    <property type="entry name" value="DedA_domain"/>
</dbReference>
<keyword evidence="9" id="KW-1185">Reference proteome</keyword>
<dbReference type="OrthoDB" id="9813426at2"/>
<keyword evidence="5 6" id="KW-0472">Membrane</keyword>
<evidence type="ECO:0000256" key="1">
    <source>
        <dbReference type="ARBA" id="ARBA00004651"/>
    </source>
</evidence>
<organism evidence="8 9">
    <name type="scientific">Cetobacterium ceti</name>
    <dbReference type="NCBI Taxonomy" id="180163"/>
    <lineage>
        <taxon>Bacteria</taxon>
        <taxon>Fusobacteriati</taxon>
        <taxon>Fusobacteriota</taxon>
        <taxon>Fusobacteriia</taxon>
        <taxon>Fusobacteriales</taxon>
        <taxon>Fusobacteriaceae</taxon>
        <taxon>Cetobacterium</taxon>
    </lineage>
</organism>
<gene>
    <name evidence="8" type="ORF">SAMN02745174_01110</name>
</gene>
<feature type="transmembrane region" description="Helical" evidence="6">
    <location>
        <begin position="139"/>
        <end position="161"/>
    </location>
</feature>
<feature type="transmembrane region" description="Helical" evidence="6">
    <location>
        <begin position="167"/>
        <end position="191"/>
    </location>
</feature>
<feature type="transmembrane region" description="Helical" evidence="6">
    <location>
        <begin position="108"/>
        <end position="127"/>
    </location>
</feature>
<comment type="subcellular location">
    <subcellularLocation>
        <location evidence="1">Cell membrane</location>
        <topology evidence="1">Multi-pass membrane protein</topology>
    </subcellularLocation>
</comment>
<feature type="transmembrane region" description="Helical" evidence="6">
    <location>
        <begin position="12"/>
        <end position="33"/>
    </location>
</feature>
<dbReference type="RefSeq" id="WP_078693610.1">
    <property type="nucleotide sequence ID" value="NZ_FUWX01000008.1"/>
</dbReference>
<dbReference type="PANTHER" id="PTHR42709:SF6">
    <property type="entry name" value="UNDECAPRENYL PHOSPHATE TRANSPORTER A"/>
    <property type="match status" value="1"/>
</dbReference>
<dbReference type="EMBL" id="FUWX01000008">
    <property type="protein sequence ID" value="SJZ63538.1"/>
    <property type="molecule type" value="Genomic_DNA"/>
</dbReference>
<evidence type="ECO:0000313" key="8">
    <source>
        <dbReference type="EMBL" id="SJZ63538.1"/>
    </source>
</evidence>
<keyword evidence="4 6" id="KW-1133">Transmembrane helix</keyword>
<evidence type="ECO:0000256" key="3">
    <source>
        <dbReference type="ARBA" id="ARBA00022692"/>
    </source>
</evidence>
<dbReference type="GO" id="GO:0005886">
    <property type="term" value="C:plasma membrane"/>
    <property type="evidence" value="ECO:0007669"/>
    <property type="project" value="UniProtKB-SubCell"/>
</dbReference>
<dbReference type="Proteomes" id="UP000191153">
    <property type="component" value="Unassembled WGS sequence"/>
</dbReference>
<reference evidence="8 9" key="1">
    <citation type="submission" date="2017-02" db="EMBL/GenBank/DDBJ databases">
        <authorList>
            <person name="Peterson S.W."/>
        </authorList>
    </citation>
    <scope>NUCLEOTIDE SEQUENCE [LARGE SCALE GENOMIC DNA]</scope>
    <source>
        <strain evidence="8 9">ATCC 700028</strain>
    </source>
</reference>
<dbReference type="AlphaFoldDB" id="A0A1T4M9S0"/>
<keyword evidence="3 6" id="KW-0812">Transmembrane</keyword>
<evidence type="ECO:0000256" key="2">
    <source>
        <dbReference type="ARBA" id="ARBA00022475"/>
    </source>
</evidence>
<keyword evidence="2" id="KW-1003">Cell membrane</keyword>
<dbReference type="InterPro" id="IPR032816">
    <property type="entry name" value="VTT_dom"/>
</dbReference>
<proteinExistence type="predicted"/>
<dbReference type="PANTHER" id="PTHR42709">
    <property type="entry name" value="ALKALINE PHOSPHATASE LIKE PROTEIN"/>
    <property type="match status" value="1"/>
</dbReference>
<sequence>MEQFINHIGDFFLQLGYIGIFIMMFLEASFFPFPSEIAMIPAGFLVSQGKMSPLFALLAGTLGSLSGATFNYLLGKYAGRTFLEKFGKYIFLNSKKIDEMTELFKRKGALIVFFGRLIPVVRQYISFPPGVSNMNFFKFSLYTGLGSCLWVGFLEFLGYYYGHNQNAINGVILKFKFISLGILIVFGIFIIKKKLQKKSTT</sequence>
<name>A0A1T4M9S0_9FUSO</name>
<evidence type="ECO:0000256" key="5">
    <source>
        <dbReference type="ARBA" id="ARBA00023136"/>
    </source>
</evidence>
<evidence type="ECO:0000256" key="4">
    <source>
        <dbReference type="ARBA" id="ARBA00022989"/>
    </source>
</evidence>
<dbReference type="STRING" id="180163.SAMN02745174_01110"/>
<feature type="domain" description="VTT" evidence="7">
    <location>
        <begin position="33"/>
        <end position="159"/>
    </location>
</feature>
<feature type="transmembrane region" description="Helical" evidence="6">
    <location>
        <begin position="54"/>
        <end position="74"/>
    </location>
</feature>